<dbReference type="InterPro" id="IPR050808">
    <property type="entry name" value="Phage_Integrase"/>
</dbReference>
<evidence type="ECO:0000256" key="4">
    <source>
        <dbReference type="ARBA" id="ARBA00023172"/>
    </source>
</evidence>
<dbReference type="InterPro" id="IPR011010">
    <property type="entry name" value="DNA_brk_join_enz"/>
</dbReference>
<accession>A0A6B0XYJ0</accession>
<dbReference type="GO" id="GO:0006310">
    <property type="term" value="P:DNA recombination"/>
    <property type="evidence" value="ECO:0007669"/>
    <property type="project" value="UniProtKB-KW"/>
</dbReference>
<evidence type="ECO:0000259" key="7">
    <source>
        <dbReference type="PROSITE" id="PS51900"/>
    </source>
</evidence>
<name>A0A6B0XYJ0_9RHOB</name>
<dbReference type="Gene3D" id="1.10.443.10">
    <property type="entry name" value="Intergrase catalytic core"/>
    <property type="match status" value="1"/>
</dbReference>
<comment type="similarity">
    <text evidence="1">Belongs to the 'phage' integrase family.</text>
</comment>
<evidence type="ECO:0000256" key="5">
    <source>
        <dbReference type="PROSITE-ProRule" id="PRU01248"/>
    </source>
</evidence>
<dbReference type="PANTHER" id="PTHR30629:SF2">
    <property type="entry name" value="PROPHAGE INTEGRASE INTS-RELATED"/>
    <property type="match status" value="1"/>
</dbReference>
<dbReference type="InterPro" id="IPR038488">
    <property type="entry name" value="Integrase_DNA-bd_sf"/>
</dbReference>
<keyword evidence="3 5" id="KW-0238">DNA-binding</keyword>
<feature type="domain" description="Core-binding (CB)" evidence="7">
    <location>
        <begin position="99"/>
        <end position="179"/>
    </location>
</feature>
<dbReference type="SUPFAM" id="SSF56349">
    <property type="entry name" value="DNA breaking-rejoining enzymes"/>
    <property type="match status" value="1"/>
</dbReference>
<organism evidence="8">
    <name type="scientific">Boseongicola sp. SB0664_bin_43</name>
    <dbReference type="NCBI Taxonomy" id="2604844"/>
    <lineage>
        <taxon>Bacteria</taxon>
        <taxon>Pseudomonadati</taxon>
        <taxon>Pseudomonadota</taxon>
        <taxon>Alphaproteobacteria</taxon>
        <taxon>Rhodobacterales</taxon>
        <taxon>Paracoccaceae</taxon>
        <taxon>Boseongicola</taxon>
    </lineage>
</organism>
<keyword evidence="4" id="KW-0233">DNA recombination</keyword>
<comment type="caution">
    <text evidence="8">The sequence shown here is derived from an EMBL/GenBank/DDBJ whole genome shotgun (WGS) entry which is preliminary data.</text>
</comment>
<evidence type="ECO:0000313" key="8">
    <source>
        <dbReference type="EMBL" id="MXY33255.1"/>
    </source>
</evidence>
<dbReference type="InterPro" id="IPR002104">
    <property type="entry name" value="Integrase_catalytic"/>
</dbReference>
<dbReference type="Gene3D" id="3.30.160.390">
    <property type="entry name" value="Integrase, DNA-binding domain"/>
    <property type="match status" value="1"/>
</dbReference>
<evidence type="ECO:0000256" key="1">
    <source>
        <dbReference type="ARBA" id="ARBA00008857"/>
    </source>
</evidence>
<evidence type="ECO:0000256" key="2">
    <source>
        <dbReference type="ARBA" id="ARBA00022908"/>
    </source>
</evidence>
<sequence length="396" mass="43562">MARQDGIRITRRTVGALGVETGDAVFWDRDLRGFGVRVHASGRKAYVVQTRGPGGRLKRVTLGRDGAMTAEEARKSAAQAIDRIRQGMEPFAEPPAPEPTVANLAARYMEKHVEANCKPSTVQAFRGAVEHHILPALGGMKLSEVDRSHVSDLHVRMRDMPAQANLTFAVLAKMFRLAEAWGMTPPRPNPCRSVRRYRETKRERFLSPEEYRRLGRVLAEAEAGRLCPPSAVAAIRLLALTGCRKSEIVALRWDDIDRTAGEIRIRDGKTGPRRVPLTPAAERVLSGIDRADGGAWVIAGQRPDIHLKGLDRIWRRLRARAGLEDVRVHDLRHSYASRALAVGETLPTIGRLLGHGKVRTTARYAHLQRDTERVSAANVGGSIGAAILNGRDGEAA</sequence>
<dbReference type="AlphaFoldDB" id="A0A6B0XYJ0"/>
<evidence type="ECO:0000256" key="3">
    <source>
        <dbReference type="ARBA" id="ARBA00023125"/>
    </source>
</evidence>
<proteinExistence type="inferred from homology"/>
<dbReference type="PANTHER" id="PTHR30629">
    <property type="entry name" value="PROPHAGE INTEGRASE"/>
    <property type="match status" value="1"/>
</dbReference>
<evidence type="ECO:0000259" key="6">
    <source>
        <dbReference type="PROSITE" id="PS51898"/>
    </source>
</evidence>
<dbReference type="GO" id="GO:0003677">
    <property type="term" value="F:DNA binding"/>
    <property type="evidence" value="ECO:0007669"/>
    <property type="project" value="UniProtKB-UniRule"/>
</dbReference>
<feature type="domain" description="Tyr recombinase" evidence="6">
    <location>
        <begin position="201"/>
        <end position="378"/>
    </location>
</feature>
<dbReference type="CDD" id="cd00796">
    <property type="entry name" value="INT_Rci_Hp1_C"/>
    <property type="match status" value="1"/>
</dbReference>
<reference evidence="8" key="1">
    <citation type="submission" date="2019-09" db="EMBL/GenBank/DDBJ databases">
        <title>Characterisation of the sponge microbiome using genome-centric metagenomics.</title>
        <authorList>
            <person name="Engelberts J.P."/>
            <person name="Robbins S.J."/>
            <person name="De Goeij J.M."/>
            <person name="Aranda M."/>
            <person name="Bell S.C."/>
            <person name="Webster N.S."/>
        </authorList>
    </citation>
    <scope>NUCLEOTIDE SEQUENCE</scope>
    <source>
        <strain evidence="8">SB0664_bin_43</strain>
    </source>
</reference>
<dbReference type="InterPro" id="IPR004107">
    <property type="entry name" value="Integrase_SAM-like_N"/>
</dbReference>
<dbReference type="GO" id="GO:0015074">
    <property type="term" value="P:DNA integration"/>
    <property type="evidence" value="ECO:0007669"/>
    <property type="project" value="UniProtKB-KW"/>
</dbReference>
<dbReference type="Pfam" id="PF13356">
    <property type="entry name" value="Arm-DNA-bind_3"/>
    <property type="match status" value="1"/>
</dbReference>
<protein>
    <submittedName>
        <fullName evidence="8">Tyrosine-type recombinase/integrase</fullName>
    </submittedName>
</protein>
<dbReference type="Gene3D" id="1.10.150.130">
    <property type="match status" value="1"/>
</dbReference>
<dbReference type="InterPro" id="IPR025166">
    <property type="entry name" value="Integrase_DNA_bind_dom"/>
</dbReference>
<dbReference type="PROSITE" id="PS51900">
    <property type="entry name" value="CB"/>
    <property type="match status" value="1"/>
</dbReference>
<dbReference type="InterPro" id="IPR010998">
    <property type="entry name" value="Integrase_recombinase_N"/>
</dbReference>
<dbReference type="Pfam" id="PF00589">
    <property type="entry name" value="Phage_integrase"/>
    <property type="match status" value="1"/>
</dbReference>
<dbReference type="InterPro" id="IPR013762">
    <property type="entry name" value="Integrase-like_cat_sf"/>
</dbReference>
<dbReference type="EMBL" id="VXRY01000158">
    <property type="protein sequence ID" value="MXY33255.1"/>
    <property type="molecule type" value="Genomic_DNA"/>
</dbReference>
<dbReference type="PROSITE" id="PS51898">
    <property type="entry name" value="TYR_RECOMBINASE"/>
    <property type="match status" value="1"/>
</dbReference>
<gene>
    <name evidence="8" type="ORF">F4Y60_04015</name>
</gene>
<dbReference type="InterPro" id="IPR044068">
    <property type="entry name" value="CB"/>
</dbReference>
<dbReference type="Pfam" id="PF14659">
    <property type="entry name" value="Phage_int_SAM_3"/>
    <property type="match status" value="1"/>
</dbReference>
<keyword evidence="2" id="KW-0229">DNA integration</keyword>